<organism evidence="6 7">
    <name type="scientific">Microbacterium mangrovi</name>
    <dbReference type="NCBI Taxonomy" id="1348253"/>
    <lineage>
        <taxon>Bacteria</taxon>
        <taxon>Bacillati</taxon>
        <taxon>Actinomycetota</taxon>
        <taxon>Actinomycetes</taxon>
        <taxon>Micrococcales</taxon>
        <taxon>Microbacteriaceae</taxon>
        <taxon>Microbacterium</taxon>
    </lineage>
</organism>
<dbReference type="SUPFAM" id="SSF46689">
    <property type="entry name" value="Homeodomain-like"/>
    <property type="match status" value="1"/>
</dbReference>
<gene>
    <name evidence="6" type="ORF">LK09_07600</name>
</gene>
<dbReference type="Pfam" id="PF12833">
    <property type="entry name" value="HTH_18"/>
    <property type="match status" value="1"/>
</dbReference>
<evidence type="ECO:0000259" key="5">
    <source>
        <dbReference type="PROSITE" id="PS01124"/>
    </source>
</evidence>
<evidence type="ECO:0000256" key="3">
    <source>
        <dbReference type="ARBA" id="ARBA00023163"/>
    </source>
</evidence>
<protein>
    <recommendedName>
        <fullName evidence="5">HTH araC/xylS-type domain-containing protein</fullName>
    </recommendedName>
</protein>
<reference evidence="6 7" key="1">
    <citation type="submission" date="2014-11" db="EMBL/GenBank/DDBJ databases">
        <title>Genome sequence of Microbacterium mangrovi MUSC 115(T).</title>
        <authorList>
            <person name="Lee L.-H."/>
        </authorList>
    </citation>
    <scope>NUCLEOTIDE SEQUENCE [LARGE SCALE GENOMIC DNA]</scope>
    <source>
        <strain evidence="6 7">MUSC 115</strain>
    </source>
</reference>
<keyword evidence="1" id="KW-0805">Transcription regulation</keyword>
<evidence type="ECO:0000313" key="7">
    <source>
        <dbReference type="Proteomes" id="UP000031030"/>
    </source>
</evidence>
<dbReference type="Proteomes" id="UP000031030">
    <property type="component" value="Unassembled WGS sequence"/>
</dbReference>
<dbReference type="Gene3D" id="1.10.10.60">
    <property type="entry name" value="Homeodomain-like"/>
    <property type="match status" value="1"/>
</dbReference>
<dbReference type="EMBL" id="JTDK01000006">
    <property type="protein sequence ID" value="KHK98764.1"/>
    <property type="molecule type" value="Genomic_DNA"/>
</dbReference>
<comment type="caution">
    <text evidence="6">The sequence shown here is derived from an EMBL/GenBank/DDBJ whole genome shotgun (WGS) entry which is preliminary data.</text>
</comment>
<dbReference type="SMART" id="SM00342">
    <property type="entry name" value="HTH_ARAC"/>
    <property type="match status" value="1"/>
</dbReference>
<dbReference type="AlphaFoldDB" id="A0A0B2A5M4"/>
<keyword evidence="3" id="KW-0804">Transcription</keyword>
<accession>A0A0B2A5M4</accession>
<keyword evidence="7" id="KW-1185">Reference proteome</keyword>
<proteinExistence type="predicted"/>
<dbReference type="InterPro" id="IPR050204">
    <property type="entry name" value="AraC_XylS_family_regulators"/>
</dbReference>
<keyword evidence="2" id="KW-0238">DNA-binding</keyword>
<dbReference type="PROSITE" id="PS01124">
    <property type="entry name" value="HTH_ARAC_FAMILY_2"/>
    <property type="match status" value="1"/>
</dbReference>
<dbReference type="STRING" id="1348253.LK09_07600"/>
<dbReference type="GO" id="GO:0003700">
    <property type="term" value="F:DNA-binding transcription factor activity"/>
    <property type="evidence" value="ECO:0007669"/>
    <property type="project" value="InterPro"/>
</dbReference>
<feature type="domain" description="HTH araC/xylS-type" evidence="5">
    <location>
        <begin position="222"/>
        <end position="322"/>
    </location>
</feature>
<evidence type="ECO:0000256" key="1">
    <source>
        <dbReference type="ARBA" id="ARBA00023015"/>
    </source>
</evidence>
<dbReference type="InterPro" id="IPR018060">
    <property type="entry name" value="HTH_AraC"/>
</dbReference>
<sequence length="339" mass="36273">MADAWRSIRAGEVAGRAADVVTVQRFAVSTRDPDVSAATVKEMFGNPIRFESDPARDFAFAVDGVVLDSGLTVATMLFPTAAALDSGELPDYTVSVMEGDIRWHGKDTVKRITAPFIVPPGTGTRLRWTSTRTLNVGFPADRLAPYTGGPNPSMAALNSENADTRVVEAVVRMLNATLLSAPDVLDDPLIHANALETLIAAIAATYPIVREATEHALSTALRRAIAYIDEHLAQPITVAAVAEAARMSVRGIQALFQRELGISPLQYVRRERLAAARAELLVATEPGVVALIARRWGFAHPSRFAADYFAAFGEHPGSTLREQPKAARDAMTADSGGGD</sequence>
<evidence type="ECO:0000256" key="4">
    <source>
        <dbReference type="SAM" id="MobiDB-lite"/>
    </source>
</evidence>
<evidence type="ECO:0000256" key="2">
    <source>
        <dbReference type="ARBA" id="ARBA00023125"/>
    </source>
</evidence>
<dbReference type="GO" id="GO:0043565">
    <property type="term" value="F:sequence-specific DNA binding"/>
    <property type="evidence" value="ECO:0007669"/>
    <property type="project" value="InterPro"/>
</dbReference>
<name>A0A0B2A5M4_9MICO</name>
<dbReference type="PANTHER" id="PTHR46796">
    <property type="entry name" value="HTH-TYPE TRANSCRIPTIONAL ACTIVATOR RHAS-RELATED"/>
    <property type="match status" value="1"/>
</dbReference>
<dbReference type="InterPro" id="IPR009057">
    <property type="entry name" value="Homeodomain-like_sf"/>
</dbReference>
<evidence type="ECO:0000313" key="6">
    <source>
        <dbReference type="EMBL" id="KHK98764.1"/>
    </source>
</evidence>
<feature type="region of interest" description="Disordered" evidence="4">
    <location>
        <begin position="319"/>
        <end position="339"/>
    </location>
</feature>